<organism evidence="2 3">
    <name type="scientific">Alloacidobacterium dinghuense</name>
    <dbReference type="NCBI Taxonomy" id="2763107"/>
    <lineage>
        <taxon>Bacteria</taxon>
        <taxon>Pseudomonadati</taxon>
        <taxon>Acidobacteriota</taxon>
        <taxon>Terriglobia</taxon>
        <taxon>Terriglobales</taxon>
        <taxon>Acidobacteriaceae</taxon>
        <taxon>Alloacidobacterium</taxon>
    </lineage>
</organism>
<dbReference type="CDD" id="cd00063">
    <property type="entry name" value="FN3"/>
    <property type="match status" value="1"/>
</dbReference>
<evidence type="ECO:0000313" key="3">
    <source>
        <dbReference type="Proteomes" id="UP000515312"/>
    </source>
</evidence>
<protein>
    <recommendedName>
        <fullName evidence="1">Fibronectin type-III domain-containing protein</fullName>
    </recommendedName>
</protein>
<gene>
    <name evidence="2" type="ORF">H7849_14770</name>
</gene>
<dbReference type="PROSITE" id="PS51257">
    <property type="entry name" value="PROKAR_LIPOPROTEIN"/>
    <property type="match status" value="1"/>
</dbReference>
<dbReference type="InterPro" id="IPR036116">
    <property type="entry name" value="FN3_sf"/>
</dbReference>
<dbReference type="InterPro" id="IPR003961">
    <property type="entry name" value="FN3_dom"/>
</dbReference>
<dbReference type="SUPFAM" id="SSF49265">
    <property type="entry name" value="Fibronectin type III"/>
    <property type="match status" value="1"/>
</dbReference>
<dbReference type="KEGG" id="adin:H7849_14770"/>
<dbReference type="PROSITE" id="PS50853">
    <property type="entry name" value="FN3"/>
    <property type="match status" value="1"/>
</dbReference>
<proteinExistence type="predicted"/>
<dbReference type="Proteomes" id="UP000515312">
    <property type="component" value="Chromosome"/>
</dbReference>
<evidence type="ECO:0000313" key="2">
    <source>
        <dbReference type="EMBL" id="QNI30424.1"/>
    </source>
</evidence>
<name>A0A7G8BD04_9BACT</name>
<dbReference type="RefSeq" id="WP_186740308.1">
    <property type="nucleotide sequence ID" value="NZ_CP060394.1"/>
</dbReference>
<reference evidence="2 3" key="1">
    <citation type="submission" date="2020-08" db="EMBL/GenBank/DDBJ databases">
        <title>Edaphobacter telluris sp. nov. and Acidobacterium dinghuensis sp. nov., two acidobacteria isolated from forest soil.</title>
        <authorList>
            <person name="Fu J."/>
            <person name="Qiu L."/>
        </authorList>
    </citation>
    <scope>NUCLEOTIDE SEQUENCE [LARGE SCALE GENOMIC DNA]</scope>
    <source>
        <strain evidence="2">4Y35</strain>
    </source>
</reference>
<keyword evidence="3" id="KW-1185">Reference proteome</keyword>
<dbReference type="AlphaFoldDB" id="A0A7G8BD04"/>
<dbReference type="InterPro" id="IPR013783">
    <property type="entry name" value="Ig-like_fold"/>
</dbReference>
<dbReference type="Gene3D" id="2.60.40.10">
    <property type="entry name" value="Immunoglobulins"/>
    <property type="match status" value="1"/>
</dbReference>
<dbReference type="EMBL" id="CP060394">
    <property type="protein sequence ID" value="QNI30424.1"/>
    <property type="molecule type" value="Genomic_DNA"/>
</dbReference>
<evidence type="ECO:0000259" key="1">
    <source>
        <dbReference type="PROSITE" id="PS50853"/>
    </source>
</evidence>
<feature type="domain" description="Fibronectin type-III" evidence="1">
    <location>
        <begin position="32"/>
        <end position="126"/>
    </location>
</feature>
<sequence>MPINFGKTCGSWCVRIPCVGCLILLVSGCGTRPSSITVSASHAVRHKVDLAWEAPASSPIEVVDYHVYRAPAGTSTYQLLNASVVTETVYLDSTVQSGFSYDYMVNSVDSSGVESAPSNQVDVTVP</sequence>
<accession>A0A7G8BD04</accession>